<dbReference type="AlphaFoldDB" id="A0A967EIL4"/>
<keyword evidence="1" id="KW-0732">Signal</keyword>
<comment type="caution">
    <text evidence="2">The sequence shown here is derived from an EMBL/GenBank/DDBJ whole genome shotgun (WGS) entry which is preliminary data.</text>
</comment>
<organism evidence="2 3">
    <name type="scientific">Acetobacter estunensis</name>
    <dbReference type="NCBI Taxonomy" id="104097"/>
    <lineage>
        <taxon>Bacteria</taxon>
        <taxon>Pseudomonadati</taxon>
        <taxon>Pseudomonadota</taxon>
        <taxon>Alphaproteobacteria</taxon>
        <taxon>Acetobacterales</taxon>
        <taxon>Acetobacteraceae</taxon>
        <taxon>Acetobacter</taxon>
    </lineage>
</organism>
<reference evidence="2" key="1">
    <citation type="submission" date="2019-11" db="EMBL/GenBank/DDBJ databases">
        <title>Description of new Acetobacter species.</title>
        <authorList>
            <person name="Cleenwerck I."/>
            <person name="Sombolestani A.S."/>
        </authorList>
    </citation>
    <scope>NUCLEOTIDE SEQUENCE</scope>
    <source>
        <strain evidence="2">LMG 1626</strain>
    </source>
</reference>
<name>A0A967EIL4_9PROT</name>
<keyword evidence="3" id="KW-1185">Reference proteome</keyword>
<evidence type="ECO:0008006" key="4">
    <source>
        <dbReference type="Google" id="ProtNLM"/>
    </source>
</evidence>
<proteinExistence type="predicted"/>
<dbReference type="EMBL" id="WOTH01000008">
    <property type="protein sequence ID" value="NHO53454.1"/>
    <property type="molecule type" value="Genomic_DNA"/>
</dbReference>
<evidence type="ECO:0000256" key="1">
    <source>
        <dbReference type="SAM" id="SignalP"/>
    </source>
</evidence>
<dbReference type="RefSeq" id="WP_166313697.1">
    <property type="nucleotide sequence ID" value="NZ_JAHRDV010000014.1"/>
</dbReference>
<feature type="signal peptide" evidence="1">
    <location>
        <begin position="1"/>
        <end position="34"/>
    </location>
</feature>
<evidence type="ECO:0000313" key="2">
    <source>
        <dbReference type="EMBL" id="NHO53454.1"/>
    </source>
</evidence>
<feature type="chain" id="PRO_5036845613" description="Lipoprotein" evidence="1">
    <location>
        <begin position="35"/>
        <end position="88"/>
    </location>
</feature>
<evidence type="ECO:0000313" key="3">
    <source>
        <dbReference type="Proteomes" id="UP000597459"/>
    </source>
</evidence>
<dbReference type="Proteomes" id="UP000597459">
    <property type="component" value="Unassembled WGS sequence"/>
</dbReference>
<dbReference type="PROSITE" id="PS51257">
    <property type="entry name" value="PROKAR_LIPOPROTEIN"/>
    <property type="match status" value="1"/>
</dbReference>
<sequence>MTTTFKAAPTARRRTAKIFAVLATLGMAACTGQAGTPIAPGSYPPGTPLGGTCKAGLYTCQLPLASPVGAPCSCPGLGAASYGQVYVK</sequence>
<accession>A0A967EIL4</accession>
<protein>
    <recommendedName>
        <fullName evidence="4">Lipoprotein</fullName>
    </recommendedName>
</protein>
<gene>
    <name evidence="2" type="ORF">GOB87_05675</name>
</gene>